<dbReference type="RefSeq" id="WP_126826926.1">
    <property type="nucleotide sequence ID" value="NZ_JBHLWU010000004.1"/>
</dbReference>
<keyword evidence="3" id="KW-1185">Reference proteome</keyword>
<dbReference type="GO" id="GO:0004721">
    <property type="term" value="F:phosphoprotein phosphatase activity"/>
    <property type="evidence" value="ECO:0007669"/>
    <property type="project" value="InterPro"/>
</dbReference>
<dbReference type="Gene3D" id="3.90.190.10">
    <property type="entry name" value="Protein tyrosine phosphatase superfamily"/>
    <property type="match status" value="1"/>
</dbReference>
<gene>
    <name evidence="2" type="ORF">CBF30_11435</name>
</gene>
<proteinExistence type="inferred from homology"/>
<dbReference type="Pfam" id="PF13350">
    <property type="entry name" value="Y_phosphatase3"/>
    <property type="match status" value="1"/>
</dbReference>
<dbReference type="SUPFAM" id="SSF52799">
    <property type="entry name" value="(Phosphotyrosine protein) phosphatases II"/>
    <property type="match status" value="1"/>
</dbReference>
<evidence type="ECO:0000313" key="2">
    <source>
        <dbReference type="EMBL" id="RSU05919.1"/>
    </source>
</evidence>
<dbReference type="PANTHER" id="PTHR31126">
    <property type="entry name" value="TYROSINE-PROTEIN PHOSPHATASE"/>
    <property type="match status" value="1"/>
</dbReference>
<dbReference type="AlphaFoldDB" id="A0A430AEN9"/>
<name>A0A430AEN9_9ENTE</name>
<comment type="similarity">
    <text evidence="1">Belongs to the protein-tyrosine phosphatase family.</text>
</comment>
<protein>
    <recommendedName>
        <fullName evidence="4">Tyrosine specific protein phosphatases domain-containing protein</fullName>
    </recommendedName>
</protein>
<dbReference type="PANTHER" id="PTHR31126:SF1">
    <property type="entry name" value="TYROSINE SPECIFIC PROTEIN PHOSPHATASES DOMAIN-CONTAINING PROTEIN"/>
    <property type="match status" value="1"/>
</dbReference>
<organism evidence="2 3">
    <name type="scientific">Vagococcus entomophilus</name>
    <dbReference type="NCBI Taxonomy" id="1160095"/>
    <lineage>
        <taxon>Bacteria</taxon>
        <taxon>Bacillati</taxon>
        <taxon>Bacillota</taxon>
        <taxon>Bacilli</taxon>
        <taxon>Lactobacillales</taxon>
        <taxon>Enterococcaceae</taxon>
        <taxon>Vagococcus</taxon>
    </lineage>
</organism>
<dbReference type="OrthoDB" id="1188001at2"/>
<accession>A0A430AEN9</accession>
<reference evidence="2 3" key="1">
    <citation type="submission" date="2017-05" db="EMBL/GenBank/DDBJ databases">
        <title>Vagococcus spp. assemblies.</title>
        <authorList>
            <person name="Gulvik C.A."/>
        </authorList>
    </citation>
    <scope>NUCLEOTIDE SEQUENCE [LARGE SCALE GENOMIC DNA]</scope>
    <source>
        <strain evidence="2 3">DSM 24756</strain>
    </source>
</reference>
<sequence>MTENNQTMNSTQAKVNPQNRLVPMEGVENFRDMGGYLTKDGKQVKYGHLYRSSALYYLTEKDKELFRDLGIQVIFDYRDEPEVVKEPDPVLENVQNIRVPANLTNEEIGNEDIMSDEYKKNLKKEGLADFYKEIAFNNPSYKRLFEVALDDEVESLVHHCAAGKDRTGVGAAMLLMALGVPRESIMEDYLLSTEFLPEYIERNTAPAKAHYSPEQFENFRNYFIVKADYLQTFFDSIDAVYEGDDWLFLEKEYQINQFYREKLRKKYLEY</sequence>
<evidence type="ECO:0000256" key="1">
    <source>
        <dbReference type="ARBA" id="ARBA00009580"/>
    </source>
</evidence>
<dbReference type="EMBL" id="NGJZ01000005">
    <property type="protein sequence ID" value="RSU05919.1"/>
    <property type="molecule type" value="Genomic_DNA"/>
</dbReference>
<evidence type="ECO:0000313" key="3">
    <source>
        <dbReference type="Proteomes" id="UP000288669"/>
    </source>
</evidence>
<comment type="caution">
    <text evidence="2">The sequence shown here is derived from an EMBL/GenBank/DDBJ whole genome shotgun (WGS) entry which is preliminary data.</text>
</comment>
<dbReference type="InterPro" id="IPR026893">
    <property type="entry name" value="Tyr/Ser_Pase_IphP-type"/>
</dbReference>
<evidence type="ECO:0008006" key="4">
    <source>
        <dbReference type="Google" id="ProtNLM"/>
    </source>
</evidence>
<dbReference type="InterPro" id="IPR029021">
    <property type="entry name" value="Prot-tyrosine_phosphatase-like"/>
</dbReference>
<dbReference type="Proteomes" id="UP000288669">
    <property type="component" value="Unassembled WGS sequence"/>
</dbReference>